<dbReference type="InterPro" id="IPR003848">
    <property type="entry name" value="DUF218"/>
</dbReference>
<feature type="transmembrane region" description="Helical" evidence="1">
    <location>
        <begin position="29"/>
        <end position="48"/>
    </location>
</feature>
<dbReference type="Pfam" id="PF02698">
    <property type="entry name" value="DUF218"/>
    <property type="match status" value="1"/>
</dbReference>
<accession>A0A3D8GPY3</accession>
<evidence type="ECO:0000313" key="4">
    <source>
        <dbReference type="Proteomes" id="UP000257144"/>
    </source>
</evidence>
<dbReference type="Gene3D" id="3.40.50.620">
    <property type="entry name" value="HUPs"/>
    <property type="match status" value="1"/>
</dbReference>
<evidence type="ECO:0000256" key="1">
    <source>
        <dbReference type="SAM" id="Phobius"/>
    </source>
</evidence>
<dbReference type="GO" id="GO:0043164">
    <property type="term" value="P:Gram-negative-bacterium-type cell wall biogenesis"/>
    <property type="evidence" value="ECO:0007669"/>
    <property type="project" value="TreeGrafter"/>
</dbReference>
<gene>
    <name evidence="3" type="ORF">DRW41_13575</name>
</gene>
<feature type="domain" description="DUF218" evidence="2">
    <location>
        <begin position="61"/>
        <end position="200"/>
    </location>
</feature>
<organism evidence="3 4">
    <name type="scientific">Neobacillus piezotolerans</name>
    <dbReference type="NCBI Taxonomy" id="2259171"/>
    <lineage>
        <taxon>Bacteria</taxon>
        <taxon>Bacillati</taxon>
        <taxon>Bacillota</taxon>
        <taxon>Bacilli</taxon>
        <taxon>Bacillales</taxon>
        <taxon>Bacillaceae</taxon>
        <taxon>Neobacillus</taxon>
    </lineage>
</organism>
<proteinExistence type="predicted"/>
<dbReference type="PANTHER" id="PTHR30336">
    <property type="entry name" value="INNER MEMBRANE PROTEIN, PROBABLE PERMEASE"/>
    <property type="match status" value="1"/>
</dbReference>
<dbReference type="GO" id="GO:0000270">
    <property type="term" value="P:peptidoglycan metabolic process"/>
    <property type="evidence" value="ECO:0007669"/>
    <property type="project" value="TreeGrafter"/>
</dbReference>
<keyword evidence="1" id="KW-0812">Transmembrane</keyword>
<keyword evidence="4" id="KW-1185">Reference proteome</keyword>
<comment type="caution">
    <text evidence="3">The sequence shown here is derived from an EMBL/GenBank/DDBJ whole genome shotgun (WGS) entry which is preliminary data.</text>
</comment>
<sequence length="211" mass="23095">MGFPCRFFGKLSNSGEVVIVKRPIVKKGLVFLLIACLLYVGFLHAQIYRHVKENPAQGAEYLIILGARVKGETPSLALQARIDAAADYLRNNPSTIALASGGKGPGEDISEAEAIKRELMLQGIAENRIILENKSTSTYENIAFSKKLLPEGLQRGLIVTNTFHQYRAKMIARDNGLELGGLPAKTPAQAVVKSYAREYLALTKYFLTSAL</sequence>
<evidence type="ECO:0000259" key="2">
    <source>
        <dbReference type="Pfam" id="PF02698"/>
    </source>
</evidence>
<dbReference type="RefSeq" id="WP_115452543.1">
    <property type="nucleotide sequence ID" value="NZ_QNQT01000005.1"/>
</dbReference>
<dbReference type="AlphaFoldDB" id="A0A3D8GPY3"/>
<dbReference type="InterPro" id="IPR014729">
    <property type="entry name" value="Rossmann-like_a/b/a_fold"/>
</dbReference>
<dbReference type="CDD" id="cd06259">
    <property type="entry name" value="YdcF-like"/>
    <property type="match status" value="1"/>
</dbReference>
<dbReference type="InterPro" id="IPR051599">
    <property type="entry name" value="Cell_Envelope_Assoc"/>
</dbReference>
<reference evidence="3 4" key="1">
    <citation type="submission" date="2018-07" db="EMBL/GenBank/DDBJ databases">
        <title>Bacillus sp. YLB-04 draft genome sequence.</title>
        <authorList>
            <person name="Yu L."/>
            <person name="Tang X."/>
        </authorList>
    </citation>
    <scope>NUCLEOTIDE SEQUENCE [LARGE SCALE GENOMIC DNA]</scope>
    <source>
        <strain evidence="3 4">YLB-04</strain>
    </source>
</reference>
<name>A0A3D8GPY3_9BACI</name>
<dbReference type="OrthoDB" id="9782395at2"/>
<keyword evidence="1" id="KW-0472">Membrane</keyword>
<evidence type="ECO:0000313" key="3">
    <source>
        <dbReference type="EMBL" id="RDU36550.1"/>
    </source>
</evidence>
<dbReference type="EMBL" id="QNQT01000005">
    <property type="protein sequence ID" value="RDU36550.1"/>
    <property type="molecule type" value="Genomic_DNA"/>
</dbReference>
<keyword evidence="1" id="KW-1133">Transmembrane helix</keyword>
<protein>
    <submittedName>
        <fullName evidence="3">YdcF family protein</fullName>
    </submittedName>
</protein>
<dbReference type="Proteomes" id="UP000257144">
    <property type="component" value="Unassembled WGS sequence"/>
</dbReference>
<dbReference type="GO" id="GO:0005886">
    <property type="term" value="C:plasma membrane"/>
    <property type="evidence" value="ECO:0007669"/>
    <property type="project" value="TreeGrafter"/>
</dbReference>
<dbReference type="PANTHER" id="PTHR30336:SF4">
    <property type="entry name" value="ENVELOPE BIOGENESIS FACTOR ELYC"/>
    <property type="match status" value="1"/>
</dbReference>